<dbReference type="PANTHER" id="PTHR33103:SF99">
    <property type="entry name" value="DUF674 FAMILY PROTEIN"/>
    <property type="match status" value="1"/>
</dbReference>
<accession>A0AAD5JD15</accession>
<dbReference type="Pfam" id="PF05056">
    <property type="entry name" value="DUF674"/>
    <property type="match status" value="1"/>
</dbReference>
<protein>
    <submittedName>
        <fullName evidence="2">Uncharacterized protein</fullName>
    </submittedName>
</protein>
<reference evidence="2" key="1">
    <citation type="journal article" date="2022" name="Plant J.">
        <title>Strategies of tolerance reflected in two North American maple genomes.</title>
        <authorList>
            <person name="McEvoy S.L."/>
            <person name="Sezen U.U."/>
            <person name="Trouern-Trend A."/>
            <person name="McMahon S.M."/>
            <person name="Schaberg P.G."/>
            <person name="Yang J."/>
            <person name="Wegrzyn J.L."/>
            <person name="Swenson N.G."/>
        </authorList>
    </citation>
    <scope>NUCLEOTIDE SEQUENCE</scope>
    <source>
        <strain evidence="2">91603</strain>
    </source>
</reference>
<gene>
    <name evidence="2" type="ORF">LWI28_010190</name>
</gene>
<organism evidence="2 3">
    <name type="scientific">Acer negundo</name>
    <name type="common">Box elder</name>
    <dbReference type="NCBI Taxonomy" id="4023"/>
    <lineage>
        <taxon>Eukaryota</taxon>
        <taxon>Viridiplantae</taxon>
        <taxon>Streptophyta</taxon>
        <taxon>Embryophyta</taxon>
        <taxon>Tracheophyta</taxon>
        <taxon>Spermatophyta</taxon>
        <taxon>Magnoliopsida</taxon>
        <taxon>eudicotyledons</taxon>
        <taxon>Gunneridae</taxon>
        <taxon>Pentapetalae</taxon>
        <taxon>rosids</taxon>
        <taxon>malvids</taxon>
        <taxon>Sapindales</taxon>
        <taxon>Sapindaceae</taxon>
        <taxon>Hippocastanoideae</taxon>
        <taxon>Acereae</taxon>
        <taxon>Acer</taxon>
    </lineage>
</organism>
<keyword evidence="3" id="KW-1185">Reference proteome</keyword>
<comment type="caution">
    <text evidence="2">The sequence shown here is derived from an EMBL/GenBank/DDBJ whole genome shotgun (WGS) entry which is preliminary data.</text>
</comment>
<dbReference type="AlphaFoldDB" id="A0AAD5JD15"/>
<dbReference type="EMBL" id="JAJSOW010000003">
    <property type="protein sequence ID" value="KAI9194925.1"/>
    <property type="molecule type" value="Genomic_DNA"/>
</dbReference>
<reference evidence="2" key="2">
    <citation type="submission" date="2023-02" db="EMBL/GenBank/DDBJ databases">
        <authorList>
            <person name="Swenson N.G."/>
            <person name="Wegrzyn J.L."/>
            <person name="Mcevoy S.L."/>
        </authorList>
    </citation>
    <scope>NUCLEOTIDE SEQUENCE</scope>
    <source>
        <strain evidence="2">91603</strain>
        <tissue evidence="2">Leaf</tissue>
    </source>
</reference>
<feature type="region of interest" description="Disordered" evidence="1">
    <location>
        <begin position="106"/>
        <end position="136"/>
    </location>
</feature>
<evidence type="ECO:0000313" key="3">
    <source>
        <dbReference type="Proteomes" id="UP001064489"/>
    </source>
</evidence>
<name>A0AAD5JD15_ACENE</name>
<feature type="compositionally biased region" description="Low complexity" evidence="1">
    <location>
        <begin position="114"/>
        <end position="127"/>
    </location>
</feature>
<dbReference type="PANTHER" id="PTHR33103">
    <property type="entry name" value="OS01G0153900 PROTEIN"/>
    <property type="match status" value="1"/>
</dbReference>
<dbReference type="InterPro" id="IPR007750">
    <property type="entry name" value="DUF674"/>
</dbReference>
<sequence>MLRLEIKDFVDFLFGLMQVPIGTIMGSLLENRMPVSGSFGRIYGSVMNLNSSYLQSNVSKDVILKPKIALSSTIDSIPLLKNFVSRKRKHESSYYGQYGTYGAAKARRLDRSSSHSSYTSSSKSRAATSRRRSRDL</sequence>
<evidence type="ECO:0000256" key="1">
    <source>
        <dbReference type="SAM" id="MobiDB-lite"/>
    </source>
</evidence>
<proteinExistence type="predicted"/>
<dbReference type="Proteomes" id="UP001064489">
    <property type="component" value="Chromosome 1"/>
</dbReference>
<evidence type="ECO:0000313" key="2">
    <source>
        <dbReference type="EMBL" id="KAI9194925.1"/>
    </source>
</evidence>